<dbReference type="Gramene" id="PRQ49991">
    <property type="protein sequence ID" value="PRQ49991"/>
    <property type="gene ID" value="RchiOBHm_Chr2g0128111"/>
</dbReference>
<dbReference type="Proteomes" id="UP000238479">
    <property type="component" value="Chromosome 2"/>
</dbReference>
<evidence type="ECO:0000313" key="1">
    <source>
        <dbReference type="EMBL" id="PRQ49991.1"/>
    </source>
</evidence>
<proteinExistence type="predicted"/>
<accession>A0A2P6RUB0</accession>
<dbReference type="AlphaFoldDB" id="A0A2P6RUB0"/>
<reference evidence="1 2" key="1">
    <citation type="journal article" date="2018" name="Nat. Genet.">
        <title>The Rosa genome provides new insights in the design of modern roses.</title>
        <authorList>
            <person name="Bendahmane M."/>
        </authorList>
    </citation>
    <scope>NUCLEOTIDE SEQUENCE [LARGE SCALE GENOMIC DNA]</scope>
    <source>
        <strain evidence="2">cv. Old Blush</strain>
    </source>
</reference>
<protein>
    <submittedName>
        <fullName evidence="1">Uncharacterized protein</fullName>
    </submittedName>
</protein>
<name>A0A2P6RUB0_ROSCH</name>
<dbReference type="EMBL" id="PDCK01000040">
    <property type="protein sequence ID" value="PRQ49991.1"/>
    <property type="molecule type" value="Genomic_DNA"/>
</dbReference>
<sequence>MIELDCREGYKSKHDKCVCAGARVMLLSKEENVSNRLFLDFFFQGSCWCLITVWDWFLGFSFGLNAEILRCLLWE</sequence>
<gene>
    <name evidence="1" type="ORF">RchiOBHm_Chr2g0128111</name>
</gene>
<evidence type="ECO:0000313" key="2">
    <source>
        <dbReference type="Proteomes" id="UP000238479"/>
    </source>
</evidence>
<keyword evidence="2" id="KW-1185">Reference proteome</keyword>
<comment type="caution">
    <text evidence="1">The sequence shown here is derived from an EMBL/GenBank/DDBJ whole genome shotgun (WGS) entry which is preliminary data.</text>
</comment>
<organism evidence="1 2">
    <name type="scientific">Rosa chinensis</name>
    <name type="common">China rose</name>
    <dbReference type="NCBI Taxonomy" id="74649"/>
    <lineage>
        <taxon>Eukaryota</taxon>
        <taxon>Viridiplantae</taxon>
        <taxon>Streptophyta</taxon>
        <taxon>Embryophyta</taxon>
        <taxon>Tracheophyta</taxon>
        <taxon>Spermatophyta</taxon>
        <taxon>Magnoliopsida</taxon>
        <taxon>eudicotyledons</taxon>
        <taxon>Gunneridae</taxon>
        <taxon>Pentapetalae</taxon>
        <taxon>rosids</taxon>
        <taxon>fabids</taxon>
        <taxon>Rosales</taxon>
        <taxon>Rosaceae</taxon>
        <taxon>Rosoideae</taxon>
        <taxon>Rosoideae incertae sedis</taxon>
        <taxon>Rosa</taxon>
    </lineage>
</organism>